<dbReference type="Pfam" id="PF00294">
    <property type="entry name" value="PfkB"/>
    <property type="match status" value="1"/>
</dbReference>
<dbReference type="HOGENOM" id="CLU_027634_2_1_1"/>
<feature type="domain" description="Carbohydrate kinase PfkB" evidence="9">
    <location>
        <begin position="35"/>
        <end position="312"/>
    </location>
</feature>
<dbReference type="PANTHER" id="PTHR10584:SF166">
    <property type="entry name" value="RIBOKINASE"/>
    <property type="match status" value="1"/>
</dbReference>
<dbReference type="GeneID" id="25988897"/>
<evidence type="ECO:0000256" key="8">
    <source>
        <dbReference type="ARBA" id="ARBA00023277"/>
    </source>
</evidence>
<dbReference type="AlphaFoldDB" id="J6EP44"/>
<keyword evidence="3" id="KW-0547">Nucleotide-binding</keyword>
<dbReference type="Proteomes" id="UP000002748">
    <property type="component" value="Unassembled WGS sequence"/>
</dbReference>
<dbReference type="InterPro" id="IPR002139">
    <property type="entry name" value="Ribo/fructo_kinase"/>
</dbReference>
<dbReference type="GO" id="GO:0006014">
    <property type="term" value="P:D-ribose metabolic process"/>
    <property type="evidence" value="ECO:0007669"/>
    <property type="project" value="InterPro"/>
</dbReference>
<evidence type="ECO:0000313" key="11">
    <source>
        <dbReference type="Proteomes" id="UP000002748"/>
    </source>
</evidence>
<keyword evidence="7" id="KW-0630">Potassium</keyword>
<reference evidence="10 11" key="1">
    <citation type="journal article" date="2012" name="Eukaryot. Cell">
        <title>Draft genome sequence of CBS 2479, the standard type strain of Trichosporon asahii.</title>
        <authorList>
            <person name="Yang R.Y."/>
            <person name="Li H.T."/>
            <person name="Zhu H."/>
            <person name="Zhou G.P."/>
            <person name="Wang M."/>
            <person name="Wang L."/>
        </authorList>
    </citation>
    <scope>NUCLEOTIDE SEQUENCE [LARGE SCALE GENOMIC DNA]</scope>
    <source>
        <strain evidence="11">ATCC 90039 / CBS 2479 / JCM 2466 / KCTC 7840 / NCYC 2677 / UAMH 7654</strain>
    </source>
</reference>
<evidence type="ECO:0000256" key="3">
    <source>
        <dbReference type="ARBA" id="ARBA00022741"/>
    </source>
</evidence>
<proteinExistence type="predicted"/>
<dbReference type="KEGG" id="tasa:A1Q1_05385"/>
<sequence length="325" mass="34140">MASKACLCRGSISKLSCSLELTSDIDEFYLLPHIVRPGETIASTGFSRKTGGKGANQAFACGRAGGRVVLDGNIGADGEAAKRFIESGGVDVSRVHVLDGERAADGENSIVLHAGANARADANGPQLEGYTHVLLQNEIPLVDTVAYMREAGARGLTTIYNPSPMPSVAELRVFPWDCLKFLIVNEGELEAILDAYEKVPVDAGLSVAEASIIRMKALHAAKEFNPKIVIVTTIGPDGVLALVPGQEIQSFPAVPAKKVVDTTGAGDTFAGYFTAMLMEKGDDAPLKDIFPTCITASTLAVENPGAMESIPARADVDARVATLNL</sequence>
<dbReference type="EMBL" id="ALBS01000304">
    <property type="protein sequence ID" value="EJT46174.1"/>
    <property type="molecule type" value="Genomic_DNA"/>
</dbReference>
<dbReference type="InterPro" id="IPR029056">
    <property type="entry name" value="Ribokinase-like"/>
</dbReference>
<comment type="caution">
    <text evidence="10">The sequence shown here is derived from an EMBL/GenBank/DDBJ whole genome shotgun (WGS) entry which is preliminary data.</text>
</comment>
<evidence type="ECO:0000256" key="6">
    <source>
        <dbReference type="ARBA" id="ARBA00022842"/>
    </source>
</evidence>
<dbReference type="GO" id="GO:0005524">
    <property type="term" value="F:ATP binding"/>
    <property type="evidence" value="ECO:0007669"/>
    <property type="project" value="UniProtKB-KW"/>
</dbReference>
<keyword evidence="2" id="KW-0479">Metal-binding</keyword>
<evidence type="ECO:0000256" key="4">
    <source>
        <dbReference type="ARBA" id="ARBA00022777"/>
    </source>
</evidence>
<dbReference type="PRINTS" id="PR00990">
    <property type="entry name" value="RIBOKINASE"/>
</dbReference>
<keyword evidence="1" id="KW-0808">Transferase</keyword>
<organism evidence="10 11">
    <name type="scientific">Trichosporon asahii var. asahii (strain ATCC 90039 / CBS 2479 / JCM 2466 / KCTC 7840 / NBRC 103889/ NCYC 2677 / UAMH 7654)</name>
    <name type="common">Yeast</name>
    <dbReference type="NCBI Taxonomy" id="1186058"/>
    <lineage>
        <taxon>Eukaryota</taxon>
        <taxon>Fungi</taxon>
        <taxon>Dikarya</taxon>
        <taxon>Basidiomycota</taxon>
        <taxon>Agaricomycotina</taxon>
        <taxon>Tremellomycetes</taxon>
        <taxon>Trichosporonales</taxon>
        <taxon>Trichosporonaceae</taxon>
        <taxon>Trichosporon</taxon>
    </lineage>
</organism>
<dbReference type="CDD" id="cd01174">
    <property type="entry name" value="ribokinase"/>
    <property type="match status" value="1"/>
</dbReference>
<accession>J6EP44</accession>
<keyword evidence="6" id="KW-0460">Magnesium</keyword>
<dbReference type="InterPro" id="IPR011877">
    <property type="entry name" value="Ribokinase"/>
</dbReference>
<dbReference type="VEuPathDB" id="FungiDB:A1Q1_05385"/>
<dbReference type="OrthoDB" id="415590at2759"/>
<name>J6EP44_TRIAS</name>
<evidence type="ECO:0000256" key="1">
    <source>
        <dbReference type="ARBA" id="ARBA00022679"/>
    </source>
</evidence>
<dbReference type="SUPFAM" id="SSF53613">
    <property type="entry name" value="Ribokinase-like"/>
    <property type="match status" value="1"/>
</dbReference>
<evidence type="ECO:0000256" key="5">
    <source>
        <dbReference type="ARBA" id="ARBA00022840"/>
    </source>
</evidence>
<dbReference type="GO" id="GO:0046872">
    <property type="term" value="F:metal ion binding"/>
    <property type="evidence" value="ECO:0007669"/>
    <property type="project" value="UniProtKB-KW"/>
</dbReference>
<evidence type="ECO:0000256" key="2">
    <source>
        <dbReference type="ARBA" id="ARBA00022723"/>
    </source>
</evidence>
<dbReference type="Gene3D" id="3.40.1190.20">
    <property type="match status" value="1"/>
</dbReference>
<evidence type="ECO:0000256" key="7">
    <source>
        <dbReference type="ARBA" id="ARBA00022958"/>
    </source>
</evidence>
<keyword evidence="4" id="KW-0418">Kinase</keyword>
<gene>
    <name evidence="10" type="ORF">A1Q1_05385</name>
</gene>
<keyword evidence="8" id="KW-0119">Carbohydrate metabolism</keyword>
<protein>
    <submittedName>
        <fullName evidence="10">ATP binding protein</fullName>
    </submittedName>
</protein>
<dbReference type="PANTHER" id="PTHR10584">
    <property type="entry name" value="SUGAR KINASE"/>
    <property type="match status" value="1"/>
</dbReference>
<evidence type="ECO:0000259" key="9">
    <source>
        <dbReference type="Pfam" id="PF00294"/>
    </source>
</evidence>
<dbReference type="RefSeq" id="XP_014177592.1">
    <property type="nucleotide sequence ID" value="XM_014322117.1"/>
</dbReference>
<dbReference type="GO" id="GO:0004747">
    <property type="term" value="F:ribokinase activity"/>
    <property type="evidence" value="ECO:0007669"/>
    <property type="project" value="InterPro"/>
</dbReference>
<evidence type="ECO:0000313" key="10">
    <source>
        <dbReference type="EMBL" id="EJT46174.1"/>
    </source>
</evidence>
<dbReference type="InterPro" id="IPR011611">
    <property type="entry name" value="PfkB_dom"/>
</dbReference>
<keyword evidence="5" id="KW-0067">ATP-binding</keyword>